<evidence type="ECO:0000256" key="1">
    <source>
        <dbReference type="SAM" id="Phobius"/>
    </source>
</evidence>
<sequence>MLPMLLHMKVQKEEKSRTYYFPLGLIYLLFVPVLALGAVAALILLAIPATSKQTRSYLPLVRQLPTLLSASIGTELAFRSNEKEYEIHIT</sequence>
<organism evidence="2">
    <name type="scientific">bioreactor metagenome</name>
    <dbReference type="NCBI Taxonomy" id="1076179"/>
    <lineage>
        <taxon>unclassified sequences</taxon>
        <taxon>metagenomes</taxon>
        <taxon>ecological metagenomes</taxon>
    </lineage>
</organism>
<dbReference type="AlphaFoldDB" id="A0A644WER0"/>
<gene>
    <name evidence="2" type="ORF">SDC9_48497</name>
</gene>
<evidence type="ECO:0000313" key="2">
    <source>
        <dbReference type="EMBL" id="MPM02252.1"/>
    </source>
</evidence>
<protein>
    <submittedName>
        <fullName evidence="2">Uncharacterized protein</fullName>
    </submittedName>
</protein>
<keyword evidence="1" id="KW-0472">Membrane</keyword>
<keyword evidence="1" id="KW-0812">Transmembrane</keyword>
<name>A0A644WER0_9ZZZZ</name>
<reference evidence="2" key="1">
    <citation type="submission" date="2019-08" db="EMBL/GenBank/DDBJ databases">
        <authorList>
            <person name="Kucharzyk K."/>
            <person name="Murdoch R.W."/>
            <person name="Higgins S."/>
            <person name="Loffler F."/>
        </authorList>
    </citation>
    <scope>NUCLEOTIDE SEQUENCE</scope>
</reference>
<keyword evidence="1" id="KW-1133">Transmembrane helix</keyword>
<accession>A0A644WER0</accession>
<feature type="transmembrane region" description="Helical" evidence="1">
    <location>
        <begin position="20"/>
        <end position="47"/>
    </location>
</feature>
<proteinExistence type="predicted"/>
<comment type="caution">
    <text evidence="2">The sequence shown here is derived from an EMBL/GenBank/DDBJ whole genome shotgun (WGS) entry which is preliminary data.</text>
</comment>
<dbReference type="EMBL" id="VSSQ01000855">
    <property type="protein sequence ID" value="MPM02252.1"/>
    <property type="molecule type" value="Genomic_DNA"/>
</dbReference>